<evidence type="ECO:0000256" key="8">
    <source>
        <dbReference type="SAM" id="Phobius"/>
    </source>
</evidence>
<evidence type="ECO:0000256" key="9">
    <source>
        <dbReference type="SAM" id="SignalP"/>
    </source>
</evidence>
<keyword evidence="6" id="KW-0564">Palmitate</keyword>
<feature type="chain" id="PRO_5038543444" evidence="9">
    <location>
        <begin position="18"/>
        <end position="559"/>
    </location>
</feature>
<dbReference type="KEGG" id="pbj:VN24_16730"/>
<comment type="similarity">
    <text evidence="2">Belongs to the GerABKC lipoprotein family.</text>
</comment>
<reference evidence="13" key="2">
    <citation type="submission" date="2015-03" db="EMBL/GenBank/DDBJ databases">
        <title>Genome sequence of Paenibacillus beijingensis strain DSM 24997T.</title>
        <authorList>
            <person name="Kwak Y."/>
            <person name="Shin J.-H."/>
        </authorList>
    </citation>
    <scope>NUCLEOTIDE SEQUENCE [LARGE SCALE GENOMIC DNA]</scope>
    <source>
        <strain evidence="13">DSM 24997</strain>
    </source>
</reference>
<feature type="transmembrane region" description="Helical" evidence="8">
    <location>
        <begin position="495"/>
        <end position="515"/>
    </location>
</feature>
<name>A0A0D5NR92_9BACL</name>
<keyword evidence="13" id="KW-1185">Reference proteome</keyword>
<evidence type="ECO:0000313" key="13">
    <source>
        <dbReference type="Proteomes" id="UP000032633"/>
    </source>
</evidence>
<dbReference type="HOGENOM" id="CLU_487326_0_0_9"/>
<dbReference type="Gene3D" id="3.30.300.210">
    <property type="entry name" value="Nutrient germinant receptor protein C, domain 3"/>
    <property type="match status" value="1"/>
</dbReference>
<dbReference type="AlphaFoldDB" id="A0A0D5NR92"/>
<dbReference type="NCBIfam" id="TIGR02887">
    <property type="entry name" value="spore_ger_x_C"/>
    <property type="match status" value="1"/>
</dbReference>
<keyword evidence="4 9" id="KW-0732">Signal</keyword>
<comment type="subcellular location">
    <subcellularLocation>
        <location evidence="1">Membrane</location>
        <topology evidence="1">Lipid-anchor</topology>
    </subcellularLocation>
</comment>
<evidence type="ECO:0000259" key="10">
    <source>
        <dbReference type="Pfam" id="PF05504"/>
    </source>
</evidence>
<dbReference type="Gene3D" id="6.20.190.10">
    <property type="entry name" value="Nutrient germinant receptor protein C, domain 1"/>
    <property type="match status" value="1"/>
</dbReference>
<dbReference type="EMBL" id="CP011058">
    <property type="protein sequence ID" value="AJY77801.1"/>
    <property type="molecule type" value="Genomic_DNA"/>
</dbReference>
<dbReference type="PATRIC" id="fig|1126833.4.peg.3670"/>
<keyword evidence="7" id="KW-0449">Lipoprotein</keyword>
<feature type="transmembrane region" description="Helical" evidence="8">
    <location>
        <begin position="411"/>
        <end position="433"/>
    </location>
</feature>
<organism evidence="12 13">
    <name type="scientific">Paenibacillus beijingensis</name>
    <dbReference type="NCBI Taxonomy" id="1126833"/>
    <lineage>
        <taxon>Bacteria</taxon>
        <taxon>Bacillati</taxon>
        <taxon>Bacillota</taxon>
        <taxon>Bacilli</taxon>
        <taxon>Bacillales</taxon>
        <taxon>Paenibacillaceae</taxon>
        <taxon>Paenibacillus</taxon>
    </lineage>
</organism>
<dbReference type="GO" id="GO:0009847">
    <property type="term" value="P:spore germination"/>
    <property type="evidence" value="ECO:0007669"/>
    <property type="project" value="InterPro"/>
</dbReference>
<feature type="domain" description="Spore germination protein N-terminal" evidence="11">
    <location>
        <begin position="17"/>
        <end position="194"/>
    </location>
</feature>
<dbReference type="Pfam" id="PF05504">
    <property type="entry name" value="Spore_GerAC"/>
    <property type="match status" value="1"/>
</dbReference>
<dbReference type="InterPro" id="IPR046953">
    <property type="entry name" value="Spore_GerAC-like_C"/>
</dbReference>
<feature type="signal peptide" evidence="9">
    <location>
        <begin position="1"/>
        <end position="17"/>
    </location>
</feature>
<dbReference type="InterPro" id="IPR008844">
    <property type="entry name" value="Spore_GerAC-like"/>
</dbReference>
<reference evidence="12 13" key="1">
    <citation type="journal article" date="2015" name="J. Biotechnol.">
        <title>Complete genome sequence of Paenibacillus beijingensis 7188(T) (=DSM 24997(T)), a novel rhizobacterium from jujube garden soil.</title>
        <authorList>
            <person name="Kwak Y."/>
            <person name="Shin J.H."/>
        </authorList>
    </citation>
    <scope>NUCLEOTIDE SEQUENCE [LARGE SCALE GENOMIC DNA]</scope>
    <source>
        <strain evidence="12 13">DSM 24997</strain>
    </source>
</reference>
<evidence type="ECO:0000256" key="3">
    <source>
        <dbReference type="ARBA" id="ARBA00022544"/>
    </source>
</evidence>
<keyword evidence="8" id="KW-0812">Transmembrane</keyword>
<evidence type="ECO:0000313" key="12">
    <source>
        <dbReference type="EMBL" id="AJY77801.1"/>
    </source>
</evidence>
<dbReference type="InterPro" id="IPR004761">
    <property type="entry name" value="Spore_GerAB"/>
</dbReference>
<evidence type="ECO:0000256" key="2">
    <source>
        <dbReference type="ARBA" id="ARBA00007886"/>
    </source>
</evidence>
<evidence type="ECO:0000256" key="1">
    <source>
        <dbReference type="ARBA" id="ARBA00004635"/>
    </source>
</evidence>
<dbReference type="Pfam" id="PF03845">
    <property type="entry name" value="Spore_permease"/>
    <property type="match status" value="1"/>
</dbReference>
<keyword evidence="3" id="KW-0309">Germination</keyword>
<dbReference type="PANTHER" id="PTHR35789:SF1">
    <property type="entry name" value="SPORE GERMINATION PROTEIN B3"/>
    <property type="match status" value="1"/>
</dbReference>
<dbReference type="InterPro" id="IPR057336">
    <property type="entry name" value="GerAC_N"/>
</dbReference>
<evidence type="ECO:0000259" key="11">
    <source>
        <dbReference type="Pfam" id="PF25198"/>
    </source>
</evidence>
<feature type="domain" description="Spore germination GerAC-like C-terminal" evidence="10">
    <location>
        <begin position="208"/>
        <end position="371"/>
    </location>
</feature>
<feature type="transmembrane region" description="Helical" evidence="8">
    <location>
        <begin position="527"/>
        <end position="546"/>
    </location>
</feature>
<keyword evidence="8" id="KW-1133">Transmembrane helix</keyword>
<accession>A0A0D5NR92</accession>
<gene>
    <name evidence="12" type="ORF">VN24_16730</name>
</gene>
<proteinExistence type="inferred from homology"/>
<evidence type="ECO:0000256" key="5">
    <source>
        <dbReference type="ARBA" id="ARBA00023136"/>
    </source>
</evidence>
<dbReference type="PANTHER" id="PTHR35789">
    <property type="entry name" value="SPORE GERMINATION PROTEIN B3"/>
    <property type="match status" value="1"/>
</dbReference>
<evidence type="ECO:0000256" key="4">
    <source>
        <dbReference type="ARBA" id="ARBA00022729"/>
    </source>
</evidence>
<keyword evidence="5 8" id="KW-0472">Membrane</keyword>
<evidence type="ECO:0000256" key="7">
    <source>
        <dbReference type="ARBA" id="ARBA00023288"/>
    </source>
</evidence>
<dbReference type="Proteomes" id="UP000032633">
    <property type="component" value="Chromosome"/>
</dbReference>
<dbReference type="STRING" id="1126833.VN24_16730"/>
<sequence>MIVLFLMLMPLTGCWNAVELDQWGFVQGIAIDTGKNNMIELTVQFYKPGGEESGGKKGGGSSGGGETVNLKTRDASVFEAIRDITIHLGRKAQWSHMRVIIIGEDLAKKTELGDILDFFMRDHEPRPTVAVAIGQGKAARYLTSKPFLESSMGMQLRKSEKMSHQFAGKTLRATLMDLAHQLKNETQVVMMPFIYFDPKSQPFEAAVTGLMIVKNGKMVQKVPPNKIEGLLMLIDKYQGGIIQVPCSNRSKEKVMEAIEVDKVKTKFTVKTNGESISGHALVSIDGYAGALSCSSLETSEEVEQFNKKAAATVQQKLQKVALYFQQQKLDVFGIGDRIFRKNPALWSRLKPEWEDRVARIPINISVKVNTYNNGVDGVYFAWGFPNAELVLFSMLLPFVKREGKHVGRWMFTMLLVNGISLTIVIVCTIMGLGQMTGIYKYSLFSLARLIEVRDFIERIESIPGMALIAGSYMKATIVLYITSLGISQLFRINDYRILVFPVAMVALLLSLTMFTHEVEFMEFVNNVWPLLITLTGVIPILVLTLVTAMKSIKKGTAGN</sequence>
<feature type="transmembrane region" description="Helical" evidence="8">
    <location>
        <begin position="379"/>
        <end position="399"/>
    </location>
</feature>
<evidence type="ECO:0000256" key="6">
    <source>
        <dbReference type="ARBA" id="ARBA00023139"/>
    </source>
</evidence>
<dbReference type="GO" id="GO:0016020">
    <property type="term" value="C:membrane"/>
    <property type="evidence" value="ECO:0007669"/>
    <property type="project" value="UniProtKB-SubCell"/>
</dbReference>
<dbReference type="InterPro" id="IPR038501">
    <property type="entry name" value="Spore_GerAC_C_sf"/>
</dbReference>
<protein>
    <submittedName>
        <fullName evidence="12">Uncharacterized protein</fullName>
    </submittedName>
</protein>
<feature type="transmembrane region" description="Helical" evidence="8">
    <location>
        <begin position="462"/>
        <end position="483"/>
    </location>
</feature>
<dbReference type="Pfam" id="PF25198">
    <property type="entry name" value="Spore_GerAC_N"/>
    <property type="match status" value="1"/>
</dbReference>